<protein>
    <submittedName>
        <fullName evidence="4">Adenylate/guanylate cyclase</fullName>
    </submittedName>
</protein>
<dbReference type="Gene3D" id="1.25.40.10">
    <property type="entry name" value="Tetratricopeptide repeat domain"/>
    <property type="match status" value="4"/>
</dbReference>
<feature type="transmembrane region" description="Helical" evidence="2">
    <location>
        <begin position="184"/>
        <end position="205"/>
    </location>
</feature>
<dbReference type="CDD" id="cd07302">
    <property type="entry name" value="CHD"/>
    <property type="match status" value="1"/>
</dbReference>
<keyword evidence="2" id="KW-0472">Membrane</keyword>
<dbReference type="Pfam" id="PF00211">
    <property type="entry name" value="Guanylate_cyc"/>
    <property type="match status" value="1"/>
</dbReference>
<dbReference type="GO" id="GO:0009190">
    <property type="term" value="P:cyclic nucleotide biosynthetic process"/>
    <property type="evidence" value="ECO:0007669"/>
    <property type="project" value="InterPro"/>
</dbReference>
<dbReference type="SUPFAM" id="SSF55073">
    <property type="entry name" value="Nucleotide cyclase"/>
    <property type="match status" value="1"/>
</dbReference>
<name>M7XC51_9BACT</name>
<dbReference type="PROSITE" id="PS50293">
    <property type="entry name" value="TPR_REGION"/>
    <property type="match status" value="1"/>
</dbReference>
<dbReference type="PROSITE" id="PS50005">
    <property type="entry name" value="TPR"/>
    <property type="match status" value="2"/>
</dbReference>
<dbReference type="InParanoid" id="M7XC51"/>
<comment type="caution">
    <text evidence="4">The sequence shown here is derived from an EMBL/GenBank/DDBJ whole genome shotgun (WGS) entry which is preliminary data.</text>
</comment>
<dbReference type="InterPro" id="IPR019734">
    <property type="entry name" value="TPR_rpt"/>
</dbReference>
<dbReference type="Gene3D" id="3.30.70.1230">
    <property type="entry name" value="Nucleotide cyclase"/>
    <property type="match status" value="1"/>
</dbReference>
<dbReference type="PANTHER" id="PTHR12558:SF13">
    <property type="entry name" value="CELL DIVISION CYCLE PROTEIN 27 HOMOLOG"/>
    <property type="match status" value="1"/>
</dbReference>
<evidence type="ECO:0000313" key="4">
    <source>
        <dbReference type="EMBL" id="EMS32439.1"/>
    </source>
</evidence>
<dbReference type="Pfam" id="PF00515">
    <property type="entry name" value="TPR_1"/>
    <property type="match status" value="1"/>
</dbReference>
<keyword evidence="2" id="KW-1133">Transmembrane helix</keyword>
<gene>
    <name evidence="4" type="ORF">C943_01166</name>
</gene>
<dbReference type="GO" id="GO:0035556">
    <property type="term" value="P:intracellular signal transduction"/>
    <property type="evidence" value="ECO:0007669"/>
    <property type="project" value="InterPro"/>
</dbReference>
<proteinExistence type="predicted"/>
<dbReference type="AlphaFoldDB" id="M7XC51"/>
<sequence length="738" mass="83607">MRKTCAAIMFSDIVGYTAMMGRDEEMAYQMVKRNVRIHQQVIKKYHGKLVKEMGDGILSSYPSGREAIAAALELQQYYFKSKELSLRIGVHFGEIIEDAHDVFGDAVNIASRLQTLGHPNSVLFSKSIKEDIANDPSFPFVDLGKFHLKNVDENVEIFALANEGLAVPKRGDLAKLLESRVKKFVTGGFIFASISLIVMLIYHFGNFGTNSIAFPPTLAILPIDYSGENEQLGMNIRNDLYMIHSYFPELFVSPKARTDLYEGINPTKTVFDELNVNFLISGRIVEDKQTNHFQVKLWAANSTNPVWEQDYEFNTSNLLQIEGDIARNVASKIGIPLTEKNIYHIENWRNSSASAHEHYQRGKEFYVKYSLDALPKAISEFRQAIKIDPKSSLAWSGLADAYSLKYYLTKSERIWIDSAITCSLFAIKLDSNSAEGYKSLAVTYNYQGKYDKALELNNKALEINPYFHQAIGNKASNLFSLGDLPQALHWQSVASGYNPNLYIPYQNMGWAHRLLGNYDLAISYLNKSIERTPARETYEQLALTYLAKNEKDLARAQIPLVLQLIDTVSYSNLDEKTASFEDASKILETAGIISFFVQDFDSAKGFLSRSIKIHPNIANDVWAYAPIYLAFIFTKDGDNIEAENLLNASLHLHLIEINNETQDTEFYFNTAAIYAIKGDQLNALKFLNLAASKKWVDRFKIDNNPMFDQLRDNPATKRILSSIQSEITRMNKEIMISK</sequence>
<accession>M7XC51</accession>
<dbReference type="InterPro" id="IPR011990">
    <property type="entry name" value="TPR-like_helical_dom_sf"/>
</dbReference>
<evidence type="ECO:0000256" key="2">
    <source>
        <dbReference type="SAM" id="Phobius"/>
    </source>
</evidence>
<dbReference type="eggNOG" id="COG2114">
    <property type="taxonomic scope" value="Bacteria"/>
</dbReference>
<organism evidence="4 5">
    <name type="scientific">Mariniradius saccharolyticus AK6</name>
    <dbReference type="NCBI Taxonomy" id="1239962"/>
    <lineage>
        <taxon>Bacteria</taxon>
        <taxon>Pseudomonadati</taxon>
        <taxon>Bacteroidota</taxon>
        <taxon>Cytophagia</taxon>
        <taxon>Cytophagales</taxon>
        <taxon>Cyclobacteriaceae</taxon>
        <taxon>Mariniradius</taxon>
    </lineage>
</organism>
<dbReference type="InterPro" id="IPR029787">
    <property type="entry name" value="Nucleotide_cyclase"/>
</dbReference>
<evidence type="ECO:0000256" key="1">
    <source>
        <dbReference type="PROSITE-ProRule" id="PRU00339"/>
    </source>
</evidence>
<dbReference type="GO" id="GO:0004016">
    <property type="term" value="F:adenylate cyclase activity"/>
    <property type="evidence" value="ECO:0007669"/>
    <property type="project" value="UniProtKB-ARBA"/>
</dbReference>
<keyword evidence="1" id="KW-0802">TPR repeat</keyword>
<reference evidence="4" key="1">
    <citation type="submission" date="2013-01" db="EMBL/GenBank/DDBJ databases">
        <title>Genome assembly of Mariniradius saccharolyticus AK6.</title>
        <authorList>
            <person name="Vaidya B."/>
            <person name="Khatri I."/>
            <person name="Tanuku N.R.S."/>
            <person name="Subramanian S."/>
            <person name="Pinnaka A."/>
        </authorList>
    </citation>
    <scope>NUCLEOTIDE SEQUENCE [LARGE SCALE GENOMIC DNA]</scope>
    <source>
        <strain evidence="4">AK6</strain>
    </source>
</reference>
<dbReference type="SMART" id="SM00028">
    <property type="entry name" value="TPR"/>
    <property type="match status" value="4"/>
</dbReference>
<dbReference type="STRING" id="1239962.C943_01166"/>
<dbReference type="PROSITE" id="PS50125">
    <property type="entry name" value="GUANYLATE_CYCLASE_2"/>
    <property type="match status" value="1"/>
</dbReference>
<dbReference type="Proteomes" id="UP000010953">
    <property type="component" value="Unassembled WGS sequence"/>
</dbReference>
<evidence type="ECO:0000259" key="3">
    <source>
        <dbReference type="PROSITE" id="PS50125"/>
    </source>
</evidence>
<dbReference type="PANTHER" id="PTHR12558">
    <property type="entry name" value="CELL DIVISION CYCLE 16,23,27"/>
    <property type="match status" value="1"/>
</dbReference>
<feature type="repeat" description="TPR" evidence="1">
    <location>
        <begin position="434"/>
        <end position="467"/>
    </location>
</feature>
<dbReference type="Pfam" id="PF13181">
    <property type="entry name" value="TPR_8"/>
    <property type="match status" value="1"/>
</dbReference>
<dbReference type="EMBL" id="AMZY02000013">
    <property type="protein sequence ID" value="EMS32439.1"/>
    <property type="molecule type" value="Genomic_DNA"/>
</dbReference>
<dbReference type="SUPFAM" id="SSF48452">
    <property type="entry name" value="TPR-like"/>
    <property type="match status" value="2"/>
</dbReference>
<feature type="domain" description="Guanylate cyclase" evidence="3">
    <location>
        <begin position="7"/>
        <end position="114"/>
    </location>
</feature>
<dbReference type="eggNOG" id="COG0457">
    <property type="taxonomic scope" value="Bacteria"/>
</dbReference>
<keyword evidence="2" id="KW-0812">Transmembrane</keyword>
<evidence type="ECO:0000313" key="5">
    <source>
        <dbReference type="Proteomes" id="UP000010953"/>
    </source>
</evidence>
<feature type="repeat" description="TPR" evidence="1">
    <location>
        <begin position="502"/>
        <end position="535"/>
    </location>
</feature>
<dbReference type="SMART" id="SM00044">
    <property type="entry name" value="CYCc"/>
    <property type="match status" value="1"/>
</dbReference>
<keyword evidence="5" id="KW-1185">Reference proteome</keyword>
<dbReference type="InterPro" id="IPR001054">
    <property type="entry name" value="A/G_cyclase"/>
</dbReference>